<dbReference type="EMBL" id="NKXS01006607">
    <property type="protein sequence ID" value="PIN01067.1"/>
    <property type="molecule type" value="Genomic_DNA"/>
</dbReference>
<dbReference type="GO" id="GO:0004185">
    <property type="term" value="F:serine-type carboxypeptidase activity"/>
    <property type="evidence" value="ECO:0007669"/>
    <property type="project" value="InterPro"/>
</dbReference>
<protein>
    <submittedName>
        <fullName evidence="3">Uncharacterized protein</fullName>
    </submittedName>
</protein>
<dbReference type="GO" id="GO:0019748">
    <property type="term" value="P:secondary metabolic process"/>
    <property type="evidence" value="ECO:0007669"/>
    <property type="project" value="TreeGrafter"/>
</dbReference>
<keyword evidence="2" id="KW-0732">Signal</keyword>
<reference evidence="4" key="1">
    <citation type="journal article" date="2018" name="Gigascience">
        <title>Genome assembly of the Pink Ipe (Handroanthus impetiginosus, Bignoniaceae), a highly valued, ecologically keystone Neotropical timber forest tree.</title>
        <authorList>
            <person name="Silva-Junior O.B."/>
            <person name="Grattapaglia D."/>
            <person name="Novaes E."/>
            <person name="Collevatti R.G."/>
        </authorList>
    </citation>
    <scope>NUCLEOTIDE SEQUENCE [LARGE SCALE GENOMIC DNA]</scope>
    <source>
        <strain evidence="4">cv. UFG-1</strain>
    </source>
</reference>
<dbReference type="Gene3D" id="3.40.50.1820">
    <property type="entry name" value="alpha/beta hydrolase"/>
    <property type="match status" value="1"/>
</dbReference>
<comment type="caution">
    <text evidence="3">The sequence shown here is derived from an EMBL/GenBank/DDBJ whole genome shotgun (WGS) entry which is preliminary data.</text>
</comment>
<dbReference type="Proteomes" id="UP000231279">
    <property type="component" value="Unassembled WGS sequence"/>
</dbReference>
<dbReference type="STRING" id="429701.A0A2G9G6Y0"/>
<dbReference type="GO" id="GO:0006508">
    <property type="term" value="P:proteolysis"/>
    <property type="evidence" value="ECO:0007669"/>
    <property type="project" value="InterPro"/>
</dbReference>
<dbReference type="Pfam" id="PF00450">
    <property type="entry name" value="Peptidase_S10"/>
    <property type="match status" value="1"/>
</dbReference>
<dbReference type="InterPro" id="IPR029058">
    <property type="entry name" value="AB_hydrolase_fold"/>
</dbReference>
<dbReference type="PANTHER" id="PTHR11802:SF29">
    <property type="entry name" value="SERINE CARBOXYPEPTIDASE-LIKE 19"/>
    <property type="match status" value="1"/>
</dbReference>
<proteinExistence type="inferred from homology"/>
<dbReference type="PANTHER" id="PTHR11802">
    <property type="entry name" value="SERINE PROTEASE FAMILY S10 SERINE CARBOXYPEPTIDASE"/>
    <property type="match status" value="1"/>
</dbReference>
<accession>A0A2G9G6Y0</accession>
<feature type="signal peptide" evidence="2">
    <location>
        <begin position="1"/>
        <end position="26"/>
    </location>
</feature>
<name>A0A2G9G6Y0_9LAMI</name>
<evidence type="ECO:0000256" key="1">
    <source>
        <dbReference type="ARBA" id="ARBA00009431"/>
    </source>
</evidence>
<gene>
    <name evidence="3" type="ORF">CDL12_26425</name>
</gene>
<evidence type="ECO:0000313" key="4">
    <source>
        <dbReference type="Proteomes" id="UP000231279"/>
    </source>
</evidence>
<sequence length="117" mass="13472">MFFSKSKLLQTLPLIKLVFFHTFCLSQNVIEYLPGFPGKLPFKLETGYIGVGEKEEVQLFYYFFESESSPEEDPLMLWLTGGPGCSCLYGVTNEIGTMLFPFLYANRNIVLKENKQY</sequence>
<dbReference type="SUPFAM" id="SSF53474">
    <property type="entry name" value="alpha/beta-Hydrolases"/>
    <property type="match status" value="1"/>
</dbReference>
<dbReference type="AlphaFoldDB" id="A0A2G9G6Y0"/>
<evidence type="ECO:0000256" key="2">
    <source>
        <dbReference type="SAM" id="SignalP"/>
    </source>
</evidence>
<feature type="chain" id="PRO_5013587306" evidence="2">
    <location>
        <begin position="27"/>
        <end position="117"/>
    </location>
</feature>
<dbReference type="OrthoDB" id="443318at2759"/>
<dbReference type="GO" id="GO:0016747">
    <property type="term" value="F:acyltransferase activity, transferring groups other than amino-acyl groups"/>
    <property type="evidence" value="ECO:0007669"/>
    <property type="project" value="TreeGrafter"/>
</dbReference>
<dbReference type="InterPro" id="IPR001563">
    <property type="entry name" value="Peptidase_S10"/>
</dbReference>
<comment type="similarity">
    <text evidence="1">Belongs to the peptidase S10 family.</text>
</comment>
<evidence type="ECO:0000313" key="3">
    <source>
        <dbReference type="EMBL" id="PIN01067.1"/>
    </source>
</evidence>
<keyword evidence="4" id="KW-1185">Reference proteome</keyword>
<organism evidence="3 4">
    <name type="scientific">Handroanthus impetiginosus</name>
    <dbReference type="NCBI Taxonomy" id="429701"/>
    <lineage>
        <taxon>Eukaryota</taxon>
        <taxon>Viridiplantae</taxon>
        <taxon>Streptophyta</taxon>
        <taxon>Embryophyta</taxon>
        <taxon>Tracheophyta</taxon>
        <taxon>Spermatophyta</taxon>
        <taxon>Magnoliopsida</taxon>
        <taxon>eudicotyledons</taxon>
        <taxon>Gunneridae</taxon>
        <taxon>Pentapetalae</taxon>
        <taxon>asterids</taxon>
        <taxon>lamiids</taxon>
        <taxon>Lamiales</taxon>
        <taxon>Bignoniaceae</taxon>
        <taxon>Crescentiina</taxon>
        <taxon>Tabebuia alliance</taxon>
        <taxon>Handroanthus</taxon>
    </lineage>
</organism>